<proteinExistence type="inferred from homology"/>
<evidence type="ECO:0000313" key="4">
    <source>
        <dbReference type="Proteomes" id="UP000824037"/>
    </source>
</evidence>
<dbReference type="Pfam" id="PF05016">
    <property type="entry name" value="ParE_toxin"/>
    <property type="match status" value="1"/>
</dbReference>
<dbReference type="PANTHER" id="PTHR35601">
    <property type="entry name" value="TOXIN RELE"/>
    <property type="match status" value="1"/>
</dbReference>
<sequence length="92" mass="10273">MTDDPYDVQLTAPALRALGRIPEKLADAVLALCAGPLAENPLRVTKPLTGQLSKYRSAYVGIAYRMLVRVDHDRRIVYVVRVAHRADAYRPL</sequence>
<reference evidence="3" key="2">
    <citation type="submission" date="2021-04" db="EMBL/GenBank/DDBJ databases">
        <authorList>
            <person name="Gilroy R."/>
        </authorList>
    </citation>
    <scope>NUCLEOTIDE SEQUENCE</scope>
    <source>
        <strain evidence="3">ChiGjej4B4-7305</strain>
    </source>
</reference>
<protein>
    <submittedName>
        <fullName evidence="3">Type II toxin-antitoxin system RelE/ParE family toxin</fullName>
    </submittedName>
</protein>
<gene>
    <name evidence="3" type="ORF">H9815_14620</name>
</gene>
<keyword evidence="2" id="KW-1277">Toxin-antitoxin system</keyword>
<evidence type="ECO:0000313" key="3">
    <source>
        <dbReference type="EMBL" id="HIZ37004.1"/>
    </source>
</evidence>
<dbReference type="Gene3D" id="3.30.2310.20">
    <property type="entry name" value="RelE-like"/>
    <property type="match status" value="1"/>
</dbReference>
<organism evidence="3 4">
    <name type="scientific">Candidatus Ruania gallistercoris</name>
    <dbReference type="NCBI Taxonomy" id="2838746"/>
    <lineage>
        <taxon>Bacteria</taxon>
        <taxon>Bacillati</taxon>
        <taxon>Actinomycetota</taxon>
        <taxon>Actinomycetes</taxon>
        <taxon>Micrococcales</taxon>
        <taxon>Ruaniaceae</taxon>
        <taxon>Ruania</taxon>
    </lineage>
</organism>
<reference evidence="3" key="1">
    <citation type="journal article" date="2021" name="PeerJ">
        <title>Extensive microbial diversity within the chicken gut microbiome revealed by metagenomics and culture.</title>
        <authorList>
            <person name="Gilroy R."/>
            <person name="Ravi A."/>
            <person name="Getino M."/>
            <person name="Pursley I."/>
            <person name="Horton D.L."/>
            <person name="Alikhan N.F."/>
            <person name="Baker D."/>
            <person name="Gharbi K."/>
            <person name="Hall N."/>
            <person name="Watson M."/>
            <person name="Adriaenssens E.M."/>
            <person name="Foster-Nyarko E."/>
            <person name="Jarju S."/>
            <person name="Secka A."/>
            <person name="Antonio M."/>
            <person name="Oren A."/>
            <person name="Chaudhuri R.R."/>
            <person name="La Ragione R."/>
            <person name="Hildebrand F."/>
            <person name="Pallen M.J."/>
        </authorList>
    </citation>
    <scope>NUCLEOTIDE SEQUENCE</scope>
    <source>
        <strain evidence="3">ChiGjej4B4-7305</strain>
    </source>
</reference>
<dbReference type="AlphaFoldDB" id="A0A9D2EG35"/>
<dbReference type="SUPFAM" id="SSF143011">
    <property type="entry name" value="RelE-like"/>
    <property type="match status" value="1"/>
</dbReference>
<evidence type="ECO:0000256" key="1">
    <source>
        <dbReference type="ARBA" id="ARBA00006226"/>
    </source>
</evidence>
<name>A0A9D2EG35_9MICO</name>
<evidence type="ECO:0000256" key="2">
    <source>
        <dbReference type="ARBA" id="ARBA00022649"/>
    </source>
</evidence>
<comment type="similarity">
    <text evidence="1">Belongs to the RelE toxin family.</text>
</comment>
<accession>A0A9D2EG35</accession>
<dbReference type="InterPro" id="IPR007712">
    <property type="entry name" value="RelE/ParE_toxin"/>
</dbReference>
<dbReference type="InterPro" id="IPR035093">
    <property type="entry name" value="RelE/ParE_toxin_dom_sf"/>
</dbReference>
<comment type="caution">
    <text evidence="3">The sequence shown here is derived from an EMBL/GenBank/DDBJ whole genome shotgun (WGS) entry which is preliminary data.</text>
</comment>
<dbReference type="EMBL" id="DXBY01000251">
    <property type="protein sequence ID" value="HIZ37004.1"/>
    <property type="molecule type" value="Genomic_DNA"/>
</dbReference>
<dbReference type="Proteomes" id="UP000824037">
    <property type="component" value="Unassembled WGS sequence"/>
</dbReference>
<dbReference type="PANTHER" id="PTHR35601:SF1">
    <property type="entry name" value="TOXIN RELE"/>
    <property type="match status" value="1"/>
</dbReference>